<dbReference type="GO" id="GO:0016787">
    <property type="term" value="F:hydrolase activity"/>
    <property type="evidence" value="ECO:0007669"/>
    <property type="project" value="UniProtKB-KW"/>
</dbReference>
<organism evidence="1 2">
    <name type="scientific">Campylobacter pinnipediorum subsp. caledonicus</name>
    <dbReference type="NCBI Taxonomy" id="1874362"/>
    <lineage>
        <taxon>Bacteria</taxon>
        <taxon>Pseudomonadati</taxon>
        <taxon>Campylobacterota</taxon>
        <taxon>Epsilonproteobacteria</taxon>
        <taxon>Campylobacterales</taxon>
        <taxon>Campylobacteraceae</taxon>
        <taxon>Campylobacter</taxon>
    </lineage>
</organism>
<dbReference type="PROSITE" id="PS51084">
    <property type="entry name" value="HIT_2"/>
    <property type="match status" value="1"/>
</dbReference>
<dbReference type="AlphaFoldDB" id="A0A1S6U8D5"/>
<proteinExistence type="predicted"/>
<dbReference type="InterPro" id="IPR039383">
    <property type="entry name" value="FHIT"/>
</dbReference>
<dbReference type="Gene3D" id="3.30.428.10">
    <property type="entry name" value="HIT-like"/>
    <property type="match status" value="1"/>
</dbReference>
<keyword evidence="1" id="KW-0378">Hydrolase</keyword>
<dbReference type="RefSeq" id="WP_078424640.1">
    <property type="nucleotide sequence ID" value="NZ_CP017258.1"/>
</dbReference>
<evidence type="ECO:0000313" key="2">
    <source>
        <dbReference type="Proteomes" id="UP000190868"/>
    </source>
</evidence>
<dbReference type="InterPro" id="IPR052908">
    <property type="entry name" value="AP-4-A_phosphorylase"/>
</dbReference>
<dbReference type="EMBL" id="CP017258">
    <property type="protein sequence ID" value="AQW88008.1"/>
    <property type="molecule type" value="Genomic_DNA"/>
</dbReference>
<dbReference type="Proteomes" id="UP000190868">
    <property type="component" value="Chromosome"/>
</dbReference>
<reference evidence="2" key="1">
    <citation type="submission" date="2016-09" db="EMBL/GenBank/DDBJ databases">
        <title>Comparative genomics of the Campylobacter concisus group.</title>
        <authorList>
            <person name="Miller W.G."/>
            <person name="Yee E."/>
            <person name="Chapman M.H."/>
            <person name="Huynh S."/>
            <person name="Bono J.L."/>
            <person name="On S.L.W."/>
            <person name="StLeger J."/>
            <person name="Foster G."/>
            <person name="Parker C.T."/>
        </authorList>
    </citation>
    <scope>NUCLEOTIDE SEQUENCE [LARGE SCALE GENOMIC DNA]</scope>
    <source>
        <strain evidence="2">RM18021</strain>
    </source>
</reference>
<dbReference type="CDD" id="cd01275">
    <property type="entry name" value="FHIT"/>
    <property type="match status" value="1"/>
</dbReference>
<gene>
    <name evidence="1" type="ORF">CPIN18021_1211</name>
</gene>
<dbReference type="PANTHER" id="PTHR42997:SF1">
    <property type="entry name" value="AP-4-A PHOSPHORYLASE"/>
    <property type="match status" value="1"/>
</dbReference>
<evidence type="ECO:0000313" key="1">
    <source>
        <dbReference type="EMBL" id="AQW88008.1"/>
    </source>
</evidence>
<dbReference type="Pfam" id="PF01230">
    <property type="entry name" value="HIT"/>
    <property type="match status" value="1"/>
</dbReference>
<dbReference type="InterPro" id="IPR036265">
    <property type="entry name" value="HIT-like_sf"/>
</dbReference>
<dbReference type="InterPro" id="IPR011146">
    <property type="entry name" value="HIT-like"/>
</dbReference>
<sequence length="161" mass="18543">MQHLCAPWRSEYFNSKPTGCVFCSIKDNLDDDMQNGVLFRAKFCYGIMNRFPYSPGHFMIIPFSHFDNIESLDDEVWQEMSHYVKRGVKVLKDELKADGVNIGMNLGKAAGAGIAEHVHYHLVPRWERDTNFITTIADVRVNGAPFYPLFEKLKRAFSEFS</sequence>
<keyword evidence="2" id="KW-1185">Reference proteome</keyword>
<accession>A0A1S6U8D5</accession>
<name>A0A1S6U8D5_9BACT</name>
<protein>
    <submittedName>
        <fullName evidence="1">HIT family hydrolase, FHIT branch</fullName>
    </submittedName>
</protein>
<dbReference type="PANTHER" id="PTHR42997">
    <property type="entry name" value="HIT FAMILY HYDROLASE"/>
    <property type="match status" value="1"/>
</dbReference>
<dbReference type="SUPFAM" id="SSF54197">
    <property type="entry name" value="HIT-like"/>
    <property type="match status" value="1"/>
</dbReference>